<dbReference type="CDD" id="cd00267">
    <property type="entry name" value="ABC_ATPase"/>
    <property type="match status" value="1"/>
</dbReference>
<feature type="binding site" evidence="1">
    <location>
        <begin position="145"/>
        <end position="152"/>
    </location>
    <ligand>
        <name>ATP</name>
        <dbReference type="ChEBI" id="CHEBI:30616"/>
    </ligand>
</feature>
<dbReference type="Proteomes" id="UP000254510">
    <property type="component" value="Unassembled WGS sequence"/>
</dbReference>
<name>A0A380K7F3_9STRE</name>
<accession>A0A380K7F3</accession>
<feature type="domain" description="FtsK" evidence="2">
    <location>
        <begin position="128"/>
        <end position="309"/>
    </location>
</feature>
<evidence type="ECO:0000256" key="1">
    <source>
        <dbReference type="PROSITE-ProRule" id="PRU00289"/>
    </source>
</evidence>
<dbReference type="GO" id="GO:0003677">
    <property type="term" value="F:DNA binding"/>
    <property type="evidence" value="ECO:0007669"/>
    <property type="project" value="InterPro"/>
</dbReference>
<dbReference type="SUPFAM" id="SSF52540">
    <property type="entry name" value="P-loop containing nucleoside triphosphate hydrolases"/>
    <property type="match status" value="1"/>
</dbReference>
<keyword evidence="1" id="KW-0547">Nucleotide-binding</keyword>
<protein>
    <submittedName>
        <fullName evidence="3">FtsK/SpoIIIE family protein</fullName>
    </submittedName>
</protein>
<evidence type="ECO:0000259" key="2">
    <source>
        <dbReference type="PROSITE" id="PS50901"/>
    </source>
</evidence>
<dbReference type="AlphaFoldDB" id="A0A380K7F3"/>
<dbReference type="Pfam" id="PF01935">
    <property type="entry name" value="DUF87"/>
    <property type="match status" value="1"/>
</dbReference>
<proteinExistence type="predicted"/>
<keyword evidence="1" id="KW-0067">ATP-binding</keyword>
<dbReference type="InterPro" id="IPR027417">
    <property type="entry name" value="P-loop_NTPase"/>
</dbReference>
<dbReference type="Gene3D" id="3.40.50.300">
    <property type="entry name" value="P-loop containing nucleotide triphosphate hydrolases"/>
    <property type="match status" value="1"/>
</dbReference>
<dbReference type="InterPro" id="IPR002543">
    <property type="entry name" value="FtsK_dom"/>
</dbReference>
<organism evidence="3 4">
    <name type="scientific">Streptococcus gallolyticus</name>
    <dbReference type="NCBI Taxonomy" id="315405"/>
    <lineage>
        <taxon>Bacteria</taxon>
        <taxon>Bacillati</taxon>
        <taxon>Bacillota</taxon>
        <taxon>Bacilli</taxon>
        <taxon>Lactobacillales</taxon>
        <taxon>Streptococcaceae</taxon>
        <taxon>Streptococcus</taxon>
    </lineage>
</organism>
<evidence type="ECO:0000313" key="4">
    <source>
        <dbReference type="Proteomes" id="UP000254510"/>
    </source>
</evidence>
<dbReference type="EMBL" id="UHFM01000006">
    <property type="protein sequence ID" value="SUN60881.1"/>
    <property type="molecule type" value="Genomic_DNA"/>
</dbReference>
<sequence>MMKQSELTKYLLQALNMALQILGETSYTNSFDVKVSDEGFFFIPRLPASYVVDDELYQKIFQIANAALYPKYTLLKQTGTYFVPLKTDDIHIMRALFFPWKKGISQRLFVADIERFAKELPLNQVPIMENFTINLNKVTSMAIAGNSGSGKSYLLTYLLFVLKQSSHIVIIDPKFDLPSRWGRDNGVSVIFPSENRSKSDFISAVNEELSQCVELILKRQQVLYRNPKADFEHYTIVIDELLALSDGVAKPIKEAFFSLLSQISLLGRATKCHLLLVSQRFDNNALPISVREQLNVLVQVGNINSKTAQFLFPDLDLTGIVIPQGIGTGLIQVIDSEHPFQIVPLLTPTFFDKEGNY</sequence>
<dbReference type="GO" id="GO:0005524">
    <property type="term" value="F:ATP binding"/>
    <property type="evidence" value="ECO:0007669"/>
    <property type="project" value="UniProtKB-UniRule"/>
</dbReference>
<reference evidence="3 4" key="1">
    <citation type="submission" date="2018-06" db="EMBL/GenBank/DDBJ databases">
        <authorList>
            <consortium name="Pathogen Informatics"/>
            <person name="Doyle S."/>
        </authorList>
    </citation>
    <scope>NUCLEOTIDE SEQUENCE [LARGE SCALE GENOMIC DNA]</scope>
    <source>
        <strain evidence="3 4">NCTC13767</strain>
    </source>
</reference>
<dbReference type="InterPro" id="IPR002789">
    <property type="entry name" value="HerA_central"/>
</dbReference>
<dbReference type="PROSITE" id="PS50901">
    <property type="entry name" value="FTSK"/>
    <property type="match status" value="1"/>
</dbReference>
<evidence type="ECO:0000313" key="3">
    <source>
        <dbReference type="EMBL" id="SUN60881.1"/>
    </source>
</evidence>
<gene>
    <name evidence="3" type="ORF">NCTC13767_02094</name>
</gene>